<keyword evidence="14" id="KW-1185">Reference proteome</keyword>
<dbReference type="GO" id="GO:0004814">
    <property type="term" value="F:arginine-tRNA ligase activity"/>
    <property type="evidence" value="ECO:0007669"/>
    <property type="project" value="InterPro"/>
</dbReference>
<organism evidence="13 14">
    <name type="scientific">Paracoccus solventivorans</name>
    <dbReference type="NCBI Taxonomy" id="53463"/>
    <lineage>
        <taxon>Bacteria</taxon>
        <taxon>Pseudomonadati</taxon>
        <taxon>Pseudomonadota</taxon>
        <taxon>Alphaproteobacteria</taxon>
        <taxon>Rhodobacterales</taxon>
        <taxon>Paracoccaceae</taxon>
        <taxon>Paracoccus</taxon>
    </lineage>
</organism>
<feature type="domain" description="DALR anticodon binding" evidence="12">
    <location>
        <begin position="650"/>
        <end position="750"/>
    </location>
</feature>
<evidence type="ECO:0000256" key="8">
    <source>
        <dbReference type="ARBA" id="ARBA00022917"/>
    </source>
</evidence>
<evidence type="ECO:0000256" key="5">
    <source>
        <dbReference type="ARBA" id="ARBA00022598"/>
    </source>
</evidence>
<dbReference type="GO" id="GO:0006426">
    <property type="term" value="P:glycyl-tRNA aminoacylation"/>
    <property type="evidence" value="ECO:0007669"/>
    <property type="project" value="UniProtKB-UniRule"/>
</dbReference>
<dbReference type="GO" id="GO:0006420">
    <property type="term" value="P:arginyl-tRNA aminoacylation"/>
    <property type="evidence" value="ECO:0007669"/>
    <property type="project" value="InterPro"/>
</dbReference>
<dbReference type="AlphaFoldDB" id="A0A1M7HXL6"/>
<dbReference type="NCBIfam" id="TIGR00211">
    <property type="entry name" value="glyS"/>
    <property type="match status" value="1"/>
</dbReference>
<keyword evidence="4 11" id="KW-0963">Cytoplasm</keyword>
<comment type="similarity">
    <text evidence="2 11">Belongs to the class-II aminoacyl-tRNA synthetase family.</text>
</comment>
<dbReference type="SUPFAM" id="SSF109604">
    <property type="entry name" value="HD-domain/PDEase-like"/>
    <property type="match status" value="1"/>
</dbReference>
<sequence length="762" mass="83760">MDLLIELFSEEIPARMQPRAREDLKRLVTDGLVEAGLTYVSAGAFSTPRRLVLAVEGLTPESKPVREERKGPRTDAPQQAIEGFLRATGLTLDQLERRPEKKGEAYFAVIERPGRGAPEIVVEVLDAAIRNFPWPKSMRWGSGSLRWVRPLHSILCILSDAAGTQLVPLTVDGITAGDTTRGHRFMAPDPIRVSSFDDYAAKLLRAKVMLDPDQREAAIRQEAANLAFARGWEIVPDEGLMTELAGLVEWPVPLMGVIEDRFLDLPPEVLQTSMREHQKFLSARNPRTGRIEGYVTVANIETPDHGATILHGNQRVLAARLSDAAFFWDNDLREARAGMQDWAEGLKAVTFHAKLGSQWDRVERIAALAREIAPAVGADPALAEQAARIAKLDLRSAMVGEFPELQGTMGRYYAQAAGMPDAVADAASDHYSPLGPSDEVPSAPVSVAVALADKLDTLTGFWAIDEKPTGSKDPFALRRAALGVIRLILSNKVRTNLMQFLYEIGKIQFVEQYGEHVVVTAGLAKNLLFELILSGNSVPTFEGEDEDSRFEAISDWVEGKLGAPVFNENNPNFVSEGEEEKFDYDLAAHDLLAFLHDRLKVHLRDQGIRHDIIDAVLTMPGSDDLVLVVKRAEALAAFLKTEDGTNLLQGLKRTNNILSQAEDKDGVEYSFGADPKYADTDQERALFAALDAAEPAIRAAVAAEDFPAAMSAIAALRTPVDAFFEAVQVNSDNQILRRNRLNLLSRIRETGRLIADFGRIEG</sequence>
<dbReference type="GO" id="GO:0005829">
    <property type="term" value="C:cytosol"/>
    <property type="evidence" value="ECO:0007669"/>
    <property type="project" value="TreeGrafter"/>
</dbReference>
<proteinExistence type="inferred from homology"/>
<dbReference type="HAMAP" id="MF_00255">
    <property type="entry name" value="Gly_tRNA_synth_beta"/>
    <property type="match status" value="1"/>
</dbReference>
<dbReference type="PANTHER" id="PTHR30075">
    <property type="entry name" value="GLYCYL-TRNA SYNTHETASE"/>
    <property type="match status" value="1"/>
</dbReference>
<keyword evidence="7 11" id="KW-0067">ATP-binding</keyword>
<evidence type="ECO:0000256" key="9">
    <source>
        <dbReference type="ARBA" id="ARBA00023146"/>
    </source>
</evidence>
<evidence type="ECO:0000256" key="6">
    <source>
        <dbReference type="ARBA" id="ARBA00022741"/>
    </source>
</evidence>
<evidence type="ECO:0000256" key="4">
    <source>
        <dbReference type="ARBA" id="ARBA00022490"/>
    </source>
</evidence>
<evidence type="ECO:0000259" key="12">
    <source>
        <dbReference type="Pfam" id="PF05746"/>
    </source>
</evidence>
<dbReference type="InterPro" id="IPR008909">
    <property type="entry name" value="DALR_anticod-bd"/>
</dbReference>
<dbReference type="GO" id="GO:0004820">
    <property type="term" value="F:glycine-tRNA ligase activity"/>
    <property type="evidence" value="ECO:0007669"/>
    <property type="project" value="UniProtKB-UniRule"/>
</dbReference>
<evidence type="ECO:0000313" key="13">
    <source>
        <dbReference type="EMBL" id="SHM32867.1"/>
    </source>
</evidence>
<evidence type="ECO:0000256" key="11">
    <source>
        <dbReference type="HAMAP-Rule" id="MF_00255"/>
    </source>
</evidence>
<keyword evidence="5 11" id="KW-0436">Ligase</keyword>
<dbReference type="Pfam" id="PF05746">
    <property type="entry name" value="DALR_1"/>
    <property type="match status" value="1"/>
</dbReference>
<dbReference type="PANTHER" id="PTHR30075:SF2">
    <property type="entry name" value="GLYCINE--TRNA LIGASE, CHLOROPLASTIC_MITOCHONDRIAL 2"/>
    <property type="match status" value="1"/>
</dbReference>
<dbReference type="STRING" id="53463.SAMN05444389_10757"/>
<accession>A0A1M7HXL6</accession>
<evidence type="ECO:0000256" key="10">
    <source>
        <dbReference type="ARBA" id="ARBA00047937"/>
    </source>
</evidence>
<protein>
    <recommendedName>
        <fullName evidence="11">Glycine--tRNA ligase beta subunit</fullName>
        <ecNumber evidence="11">6.1.1.14</ecNumber>
    </recommendedName>
    <alternativeName>
        <fullName evidence="11">Glycyl-tRNA synthetase beta subunit</fullName>
        <shortName evidence="11">GlyRS</shortName>
    </alternativeName>
</protein>
<keyword evidence="8 11" id="KW-0648">Protein biosynthesis</keyword>
<evidence type="ECO:0000256" key="1">
    <source>
        <dbReference type="ARBA" id="ARBA00004496"/>
    </source>
</evidence>
<dbReference type="Pfam" id="PF02092">
    <property type="entry name" value="tRNA_synt_2f"/>
    <property type="match status" value="1"/>
</dbReference>
<comment type="catalytic activity">
    <reaction evidence="10 11">
        <text>tRNA(Gly) + glycine + ATP = glycyl-tRNA(Gly) + AMP + diphosphate</text>
        <dbReference type="Rhea" id="RHEA:16013"/>
        <dbReference type="Rhea" id="RHEA-COMP:9664"/>
        <dbReference type="Rhea" id="RHEA-COMP:9683"/>
        <dbReference type="ChEBI" id="CHEBI:30616"/>
        <dbReference type="ChEBI" id="CHEBI:33019"/>
        <dbReference type="ChEBI" id="CHEBI:57305"/>
        <dbReference type="ChEBI" id="CHEBI:78442"/>
        <dbReference type="ChEBI" id="CHEBI:78522"/>
        <dbReference type="ChEBI" id="CHEBI:456215"/>
        <dbReference type="EC" id="6.1.1.14"/>
    </reaction>
</comment>
<gene>
    <name evidence="11" type="primary">glyS</name>
    <name evidence="13" type="ORF">SAMN05444389_10757</name>
</gene>
<comment type="subunit">
    <text evidence="3 11">Tetramer of two alpha and two beta subunits.</text>
</comment>
<dbReference type="EMBL" id="FRCK01000007">
    <property type="protein sequence ID" value="SHM32867.1"/>
    <property type="molecule type" value="Genomic_DNA"/>
</dbReference>
<reference evidence="14" key="1">
    <citation type="submission" date="2016-11" db="EMBL/GenBank/DDBJ databases">
        <authorList>
            <person name="Varghese N."/>
            <person name="Submissions S."/>
        </authorList>
    </citation>
    <scope>NUCLEOTIDE SEQUENCE [LARGE SCALE GENOMIC DNA]</scope>
    <source>
        <strain evidence="14">DSM 6637</strain>
    </source>
</reference>
<keyword evidence="6 11" id="KW-0547">Nucleotide-binding</keyword>
<dbReference type="PROSITE" id="PS50861">
    <property type="entry name" value="AA_TRNA_LIGASE_II_GLYAB"/>
    <property type="match status" value="1"/>
</dbReference>
<keyword evidence="9 11" id="KW-0030">Aminoacyl-tRNA synthetase</keyword>
<dbReference type="InterPro" id="IPR006194">
    <property type="entry name" value="Gly-tRNA-synth_heterodimer"/>
</dbReference>
<name>A0A1M7HXL6_9RHOB</name>
<evidence type="ECO:0000256" key="3">
    <source>
        <dbReference type="ARBA" id="ARBA00011209"/>
    </source>
</evidence>
<evidence type="ECO:0000256" key="2">
    <source>
        <dbReference type="ARBA" id="ARBA00008226"/>
    </source>
</evidence>
<dbReference type="PRINTS" id="PR01045">
    <property type="entry name" value="TRNASYNTHGB"/>
</dbReference>
<dbReference type="InterPro" id="IPR015944">
    <property type="entry name" value="Gly-tRNA-synth_bsu"/>
</dbReference>
<evidence type="ECO:0000256" key="7">
    <source>
        <dbReference type="ARBA" id="ARBA00022840"/>
    </source>
</evidence>
<dbReference type="EC" id="6.1.1.14" evidence="11"/>
<dbReference type="Proteomes" id="UP000184444">
    <property type="component" value="Unassembled WGS sequence"/>
</dbReference>
<dbReference type="GO" id="GO:0005524">
    <property type="term" value="F:ATP binding"/>
    <property type="evidence" value="ECO:0007669"/>
    <property type="project" value="UniProtKB-UniRule"/>
</dbReference>
<comment type="subcellular location">
    <subcellularLocation>
        <location evidence="1 11">Cytoplasm</location>
    </subcellularLocation>
</comment>
<evidence type="ECO:0000313" key="14">
    <source>
        <dbReference type="Proteomes" id="UP000184444"/>
    </source>
</evidence>